<feature type="transmembrane region" description="Helical" evidence="1">
    <location>
        <begin position="12"/>
        <end position="30"/>
    </location>
</feature>
<dbReference type="Pfam" id="PF07344">
    <property type="entry name" value="Amastin"/>
    <property type="match status" value="1"/>
</dbReference>
<organism evidence="2 3">
    <name type="scientific">Leishmania mexicana (strain MHOM/GT/2001/U1103)</name>
    <dbReference type="NCBI Taxonomy" id="929439"/>
    <lineage>
        <taxon>Eukaryota</taxon>
        <taxon>Discoba</taxon>
        <taxon>Euglenozoa</taxon>
        <taxon>Kinetoplastea</taxon>
        <taxon>Metakinetoplastina</taxon>
        <taxon>Trypanosomatida</taxon>
        <taxon>Trypanosomatidae</taxon>
        <taxon>Leishmaniinae</taxon>
        <taxon>Leishmania</taxon>
    </lineage>
</organism>
<keyword evidence="1" id="KW-0472">Membrane</keyword>
<evidence type="ECO:0000313" key="3">
    <source>
        <dbReference type="Proteomes" id="UP000007259"/>
    </source>
</evidence>
<dbReference type="GeneID" id="13452293"/>
<accession>E9B4R9</accession>
<dbReference type="InterPro" id="IPR009944">
    <property type="entry name" value="Amastin"/>
</dbReference>
<dbReference type="OMA" id="MLCCCRC"/>
<dbReference type="PhylomeDB" id="E9B4R9"/>
<feature type="transmembrane region" description="Helical" evidence="1">
    <location>
        <begin position="112"/>
        <end position="133"/>
    </location>
</feature>
<dbReference type="Proteomes" id="UP000007259">
    <property type="component" value="Chromosome 33"/>
</dbReference>
<dbReference type="Gene3D" id="1.20.140.150">
    <property type="match status" value="1"/>
</dbReference>
<dbReference type="AlphaFoldDB" id="E9B4R9"/>
<dbReference type="VEuPathDB" id="TriTrypDB:LmxM.33.0970"/>
<dbReference type="KEGG" id="lmi:LMXM_33_0970"/>
<keyword evidence="1" id="KW-0812">Transmembrane</keyword>
<evidence type="ECO:0000256" key="1">
    <source>
        <dbReference type="SAM" id="Phobius"/>
    </source>
</evidence>
<reference evidence="2 3" key="1">
    <citation type="journal article" date="2011" name="Genome Res.">
        <title>Chromosome and gene copy number variation allow major structural change between species and strains of Leishmania.</title>
        <authorList>
            <person name="Rogers M.B."/>
            <person name="Hilley J.D."/>
            <person name="Dickens N.J."/>
            <person name="Wilkes J."/>
            <person name="Bates P.A."/>
            <person name="Depledge D.P."/>
            <person name="Harris D."/>
            <person name="Her Y."/>
            <person name="Herzyk P."/>
            <person name="Imamura H."/>
            <person name="Otto T.D."/>
            <person name="Sanders M."/>
            <person name="Seeger K."/>
            <person name="Dujardin J.C."/>
            <person name="Berriman M."/>
            <person name="Smith D.F."/>
            <person name="Hertz-Fowler C."/>
            <person name="Mottram J.C."/>
        </authorList>
    </citation>
    <scope>NUCLEOTIDE SEQUENCE [LARGE SCALE GENOMIC DNA]</scope>
    <source>
        <strain evidence="2 3">MHOM/GT/2001/U1103</strain>
    </source>
</reference>
<keyword evidence="1" id="KW-1133">Transmembrane helix</keyword>
<proteinExistence type="predicted"/>
<sequence>MDRPCCRVGFSMYCVLQVIAFIFILVGTLVDQFRVQNVSVLSNKPCLTIWGFKDKCVSLSWSVSTKDWWKGCPQRLKRFNAAEALSIAAVLISALASLIGFFMLCYCRCLRWFCLILNILATGCGCAITALMIDAFYNNHEGGLQQYNNSCYALRQEGSVIYPPAMTDGNPVATNYNYGAGFAIYIAGWGLCFINILFLMLPY</sequence>
<feature type="transmembrane region" description="Helical" evidence="1">
    <location>
        <begin position="84"/>
        <end position="105"/>
    </location>
</feature>
<dbReference type="PANTHER" id="PTHR33297">
    <property type="entry name" value="AMASTIN-LIKE SURFACE PROTEIN-LIKE PROTEIN-RELATED"/>
    <property type="match status" value="1"/>
</dbReference>
<dbReference type="RefSeq" id="XP_003878686.1">
    <property type="nucleotide sequence ID" value="XM_003878637.1"/>
</dbReference>
<name>E9B4R9_LEIMU</name>
<keyword evidence="3" id="KW-1185">Reference proteome</keyword>
<dbReference type="PANTHER" id="PTHR33297:SF4">
    <property type="entry name" value="AMASTIN"/>
    <property type="match status" value="1"/>
</dbReference>
<evidence type="ECO:0000313" key="2">
    <source>
        <dbReference type="EMBL" id="CBZ30238.1"/>
    </source>
</evidence>
<protein>
    <submittedName>
        <fullName evidence="2">Amastin-like protein</fullName>
    </submittedName>
</protein>
<dbReference type="EMBL" id="FR799586">
    <property type="protein sequence ID" value="CBZ30238.1"/>
    <property type="molecule type" value="Genomic_DNA"/>
</dbReference>
<dbReference type="OrthoDB" id="264260at2759"/>
<feature type="transmembrane region" description="Helical" evidence="1">
    <location>
        <begin position="182"/>
        <end position="201"/>
    </location>
</feature>
<gene>
    <name evidence="2" type="ORF">LMXM_33_0970</name>
</gene>